<reference evidence="5 6" key="1">
    <citation type="submission" date="2019-08" db="EMBL/GenBank/DDBJ databases">
        <title>In-depth cultivation of the pig gut microbiome towards novel bacterial diversity and tailored functional studies.</title>
        <authorList>
            <person name="Wylensek D."/>
            <person name="Hitch T.C.A."/>
            <person name="Clavel T."/>
        </authorList>
    </citation>
    <scope>NUCLEOTIDE SEQUENCE [LARGE SCALE GENOMIC DNA]</scope>
    <source>
        <strain evidence="5 6">WB03_NA08</strain>
    </source>
</reference>
<dbReference type="InterPro" id="IPR051052">
    <property type="entry name" value="Diverse_substrate_MTase"/>
</dbReference>
<dbReference type="PANTHER" id="PTHR44942:SF4">
    <property type="entry name" value="METHYLTRANSFERASE TYPE 11 DOMAIN-CONTAINING PROTEIN"/>
    <property type="match status" value="1"/>
</dbReference>
<dbReference type="RefSeq" id="WP_154544822.1">
    <property type="nucleotide sequence ID" value="NZ_VULO01000007.1"/>
</dbReference>
<dbReference type="CDD" id="cd02440">
    <property type="entry name" value="AdoMet_MTases"/>
    <property type="match status" value="1"/>
</dbReference>
<dbReference type="EMBL" id="VULO01000007">
    <property type="protein sequence ID" value="MSS84450.1"/>
    <property type="molecule type" value="Genomic_DNA"/>
</dbReference>
<evidence type="ECO:0000313" key="6">
    <source>
        <dbReference type="Proteomes" id="UP000470875"/>
    </source>
</evidence>
<dbReference type="InterPro" id="IPR029063">
    <property type="entry name" value="SAM-dependent_MTases_sf"/>
</dbReference>
<dbReference type="GO" id="GO:0008757">
    <property type="term" value="F:S-adenosylmethionine-dependent methyltransferase activity"/>
    <property type="evidence" value="ECO:0007669"/>
    <property type="project" value="InterPro"/>
</dbReference>
<keyword evidence="3 5" id="KW-0808">Transferase</keyword>
<evidence type="ECO:0000313" key="5">
    <source>
        <dbReference type="EMBL" id="MSS84450.1"/>
    </source>
</evidence>
<name>A0A6N7VU03_9ACTO</name>
<protein>
    <submittedName>
        <fullName evidence="5">Class I SAM-dependent methyltransferase</fullName>
    </submittedName>
</protein>
<comment type="similarity">
    <text evidence="1">Belongs to the methyltransferase superfamily.</text>
</comment>
<keyword evidence="2 5" id="KW-0489">Methyltransferase</keyword>
<dbReference type="SUPFAM" id="SSF53335">
    <property type="entry name" value="S-adenosyl-L-methionine-dependent methyltransferases"/>
    <property type="match status" value="1"/>
</dbReference>
<accession>A0A6N7VU03</accession>
<evidence type="ECO:0000259" key="4">
    <source>
        <dbReference type="Pfam" id="PF08241"/>
    </source>
</evidence>
<dbReference type="Proteomes" id="UP000470875">
    <property type="component" value="Unassembled WGS sequence"/>
</dbReference>
<dbReference type="Pfam" id="PF08241">
    <property type="entry name" value="Methyltransf_11"/>
    <property type="match status" value="1"/>
</dbReference>
<organism evidence="5 6">
    <name type="scientific">Scrofimicrobium canadense</name>
    <dbReference type="NCBI Taxonomy" id="2652290"/>
    <lineage>
        <taxon>Bacteria</taxon>
        <taxon>Bacillati</taxon>
        <taxon>Actinomycetota</taxon>
        <taxon>Actinomycetes</taxon>
        <taxon>Actinomycetales</taxon>
        <taxon>Actinomycetaceae</taxon>
        <taxon>Scrofimicrobium</taxon>
    </lineage>
</organism>
<keyword evidence="6" id="KW-1185">Reference proteome</keyword>
<evidence type="ECO:0000256" key="3">
    <source>
        <dbReference type="ARBA" id="ARBA00022679"/>
    </source>
</evidence>
<evidence type="ECO:0000256" key="1">
    <source>
        <dbReference type="ARBA" id="ARBA00008361"/>
    </source>
</evidence>
<evidence type="ECO:0000256" key="2">
    <source>
        <dbReference type="ARBA" id="ARBA00022603"/>
    </source>
</evidence>
<dbReference type="GO" id="GO:0032259">
    <property type="term" value="P:methylation"/>
    <property type="evidence" value="ECO:0007669"/>
    <property type="project" value="UniProtKB-KW"/>
</dbReference>
<dbReference type="PANTHER" id="PTHR44942">
    <property type="entry name" value="METHYLTRANSF_11 DOMAIN-CONTAINING PROTEIN"/>
    <property type="match status" value="1"/>
</dbReference>
<feature type="domain" description="Methyltransferase type 11" evidence="4">
    <location>
        <begin position="41"/>
        <end position="131"/>
    </location>
</feature>
<sequence>MRDLNPYAAPGAAQGYEAIRPPYPAQAVSLALEGDPRVIADVGAGTGRFSIAAAQALPHSQIIAIEPSEEMRSSWPEIPQQVVVSGATAEDTQLPRQSCDRVVWAQSFHWIDPHAASVETNRILRDGGYGIVIANQMDVSQAWVHRLTRIMRSGDVYRPDRPPQLPRFVSTFLQPVAWVQNLRVDEVLLLARTRASYLRAKDATRAKMQENLRWYLLEHLGYGPEDIVEIPYFTYVWRLDPSST</sequence>
<dbReference type="Gene3D" id="3.40.50.150">
    <property type="entry name" value="Vaccinia Virus protein VP39"/>
    <property type="match status" value="1"/>
</dbReference>
<dbReference type="AlphaFoldDB" id="A0A6N7VU03"/>
<comment type="caution">
    <text evidence="5">The sequence shown here is derived from an EMBL/GenBank/DDBJ whole genome shotgun (WGS) entry which is preliminary data.</text>
</comment>
<gene>
    <name evidence="5" type="ORF">FYJ24_06670</name>
</gene>
<dbReference type="InterPro" id="IPR013216">
    <property type="entry name" value="Methyltransf_11"/>
</dbReference>
<proteinExistence type="inferred from homology"/>